<comment type="similarity">
    <text evidence="3">Belongs to the UDP-glucose/GDP-mannose dehydrogenase family.</text>
</comment>
<dbReference type="GO" id="GO:0016628">
    <property type="term" value="F:oxidoreductase activity, acting on the CH-CH group of donors, NAD or NADP as acceptor"/>
    <property type="evidence" value="ECO:0007669"/>
    <property type="project" value="InterPro"/>
</dbReference>
<feature type="domain" description="UDP-glucose/GDP-mannose dehydrogenase C-terminal" evidence="4">
    <location>
        <begin position="343"/>
        <end position="439"/>
    </location>
</feature>
<dbReference type="SUPFAM" id="SSF48179">
    <property type="entry name" value="6-phosphogluconate dehydrogenase C-terminal domain-like"/>
    <property type="match status" value="1"/>
</dbReference>
<evidence type="ECO:0000259" key="4">
    <source>
        <dbReference type="SMART" id="SM00984"/>
    </source>
</evidence>
<keyword evidence="1 5" id="KW-0560">Oxidoreductase</keyword>
<evidence type="ECO:0000256" key="2">
    <source>
        <dbReference type="ARBA" id="ARBA00023027"/>
    </source>
</evidence>
<dbReference type="RefSeq" id="WP_106395965.1">
    <property type="nucleotide sequence ID" value="NZ_PVNK01000298.1"/>
</dbReference>
<dbReference type="PIRSF" id="PIRSF000124">
    <property type="entry name" value="UDPglc_GDPman_dh"/>
    <property type="match status" value="1"/>
</dbReference>
<dbReference type="GO" id="GO:0051287">
    <property type="term" value="F:NAD binding"/>
    <property type="evidence" value="ECO:0007669"/>
    <property type="project" value="InterPro"/>
</dbReference>
<reference evidence="5 6" key="1">
    <citation type="submission" date="2018-03" db="EMBL/GenBank/DDBJ databases">
        <title>Draft Genome Sequences of the Obligatory Marine Myxobacteria Enhygromyxa salina SWB005.</title>
        <authorList>
            <person name="Poehlein A."/>
            <person name="Moghaddam J.A."/>
            <person name="Harms H."/>
            <person name="Alanjari M."/>
            <person name="Koenig G.M."/>
            <person name="Daniel R."/>
            <person name="Schaeberle T.F."/>
        </authorList>
    </citation>
    <scope>NUCLEOTIDE SEQUENCE [LARGE SCALE GENOMIC DNA]</scope>
    <source>
        <strain evidence="5 6">SWB005</strain>
    </source>
</reference>
<dbReference type="InterPro" id="IPR001732">
    <property type="entry name" value="UDP-Glc/GDP-Man_DH_N"/>
</dbReference>
<dbReference type="SUPFAM" id="SSF51735">
    <property type="entry name" value="NAD(P)-binding Rossmann-fold domains"/>
    <property type="match status" value="1"/>
</dbReference>
<keyword evidence="2" id="KW-0520">NAD</keyword>
<protein>
    <submittedName>
        <fullName evidence="5">UDP-N-acetyl-D-glucosamine 6-dehydrogenase</fullName>
        <ecNumber evidence="5">1.1.1.136</ecNumber>
    </submittedName>
</protein>
<dbReference type="PIRSF" id="PIRSF500136">
    <property type="entry name" value="UDP_ManNAc_DH"/>
    <property type="match status" value="1"/>
</dbReference>
<dbReference type="PANTHER" id="PTHR43491">
    <property type="entry name" value="UDP-N-ACETYL-D-MANNOSAMINE DEHYDROGENASE"/>
    <property type="match status" value="1"/>
</dbReference>
<evidence type="ECO:0000256" key="1">
    <source>
        <dbReference type="ARBA" id="ARBA00023002"/>
    </source>
</evidence>
<dbReference type="EMBL" id="PVNK01000298">
    <property type="protein sequence ID" value="PRP90055.1"/>
    <property type="molecule type" value="Genomic_DNA"/>
</dbReference>
<dbReference type="GO" id="GO:0000271">
    <property type="term" value="P:polysaccharide biosynthetic process"/>
    <property type="evidence" value="ECO:0007669"/>
    <property type="project" value="InterPro"/>
</dbReference>
<dbReference type="InterPro" id="IPR014027">
    <property type="entry name" value="UDP-Glc/GDP-Man_DH_C"/>
</dbReference>
<dbReference type="Pfam" id="PF03721">
    <property type="entry name" value="UDPG_MGDP_dh_N"/>
    <property type="match status" value="1"/>
</dbReference>
<dbReference type="SMART" id="SM00984">
    <property type="entry name" value="UDPG_MGDP_dh_C"/>
    <property type="match status" value="1"/>
</dbReference>
<sequence length="450" mass="48996">MQSTANTEHDAWWSAGETPRKPKIAIIGLGYVGLPLALSFVEGGAEVVGLDVDTRKVDALLEGRSYLGTLDDAPVQAAMATGRLRPTSSAAAVAGADAFILCVPTPLTRQREPDMRFIHAAIRSISRYVGAGALVCLESTTYPGTTREVVAELIAQRTGLRPGADFCVAFSPEREDPGNAHFGTRTIPKLVGGMTARCTRRALSLYRVGIDNVVPVSSPEIAEMAKIFENVFRMVNIGLVNELKVACQRFSEGGVDIDVHEVIDAAATKPFGYMRFFPGPGLGGHCIPIDPYYLSWRAREFDAKTRLLEIAGEINAEMPRYVVERLIRGLSRQQKALYGSHLLVVGVAYKDDIDDVRESPALKIIRLLREGGAEVHYHDPHVEALSVADQAVPALADLNADSLADFDAVLLTARHRRVDYEPVLEHAPLIIDTRNIVGRDAVDPERLVKA</sequence>
<name>A0A2S9XB25_9BACT</name>
<evidence type="ECO:0000313" key="5">
    <source>
        <dbReference type="EMBL" id="PRP90055.1"/>
    </source>
</evidence>
<dbReference type="AlphaFoldDB" id="A0A2S9XB25"/>
<evidence type="ECO:0000313" key="6">
    <source>
        <dbReference type="Proteomes" id="UP000237968"/>
    </source>
</evidence>
<dbReference type="InterPro" id="IPR017476">
    <property type="entry name" value="UDP-Glc/GDP-Man"/>
</dbReference>
<dbReference type="PANTHER" id="PTHR43491:SF1">
    <property type="entry name" value="UDP-N-ACETYL-D-MANNOSAMINE DEHYDROGENASE"/>
    <property type="match status" value="1"/>
</dbReference>
<dbReference type="InterPro" id="IPR036220">
    <property type="entry name" value="UDP-Glc/GDP-Man_DH_C_sf"/>
</dbReference>
<dbReference type="InterPro" id="IPR014026">
    <property type="entry name" value="UDP-Glc/GDP-Man_DH_dimer"/>
</dbReference>
<organism evidence="5 6">
    <name type="scientific">Enhygromyxa salina</name>
    <dbReference type="NCBI Taxonomy" id="215803"/>
    <lineage>
        <taxon>Bacteria</taxon>
        <taxon>Pseudomonadati</taxon>
        <taxon>Myxococcota</taxon>
        <taxon>Polyangia</taxon>
        <taxon>Nannocystales</taxon>
        <taxon>Nannocystaceae</taxon>
        <taxon>Enhygromyxa</taxon>
    </lineage>
</organism>
<comment type="caution">
    <text evidence="5">The sequence shown here is derived from an EMBL/GenBank/DDBJ whole genome shotgun (WGS) entry which is preliminary data.</text>
</comment>
<dbReference type="InterPro" id="IPR028359">
    <property type="entry name" value="UDP_ManNAc/GlcNAc_DH"/>
</dbReference>
<evidence type="ECO:0000256" key="3">
    <source>
        <dbReference type="PIRNR" id="PIRNR000124"/>
    </source>
</evidence>
<dbReference type="EC" id="1.1.1.136" evidence="5"/>
<gene>
    <name evidence="5" type="primary">wbpA</name>
    <name evidence="5" type="ORF">ENSA5_68380</name>
</gene>
<proteinExistence type="inferred from homology"/>
<dbReference type="NCBIfam" id="TIGR03026">
    <property type="entry name" value="NDP-sugDHase"/>
    <property type="match status" value="1"/>
</dbReference>
<keyword evidence="6" id="KW-1185">Reference proteome</keyword>
<dbReference type="Gene3D" id="3.40.50.720">
    <property type="entry name" value="NAD(P)-binding Rossmann-like Domain"/>
    <property type="match status" value="2"/>
</dbReference>
<accession>A0A2S9XB25</accession>
<dbReference type="Proteomes" id="UP000237968">
    <property type="component" value="Unassembled WGS sequence"/>
</dbReference>
<dbReference type="GO" id="GO:0047004">
    <property type="term" value="F:UDP-N-acetylglucosamine 6-dehydrogenase activity"/>
    <property type="evidence" value="ECO:0007669"/>
    <property type="project" value="UniProtKB-EC"/>
</dbReference>
<dbReference type="InterPro" id="IPR036291">
    <property type="entry name" value="NAD(P)-bd_dom_sf"/>
</dbReference>
<dbReference type="InterPro" id="IPR008927">
    <property type="entry name" value="6-PGluconate_DH-like_C_sf"/>
</dbReference>
<dbReference type="SUPFAM" id="SSF52413">
    <property type="entry name" value="UDP-glucose/GDP-mannose dehydrogenase C-terminal domain"/>
    <property type="match status" value="1"/>
</dbReference>
<dbReference type="Pfam" id="PF03720">
    <property type="entry name" value="UDPG_MGDP_dh_C"/>
    <property type="match status" value="1"/>
</dbReference>
<dbReference type="OrthoDB" id="9803238at2"/>
<dbReference type="Pfam" id="PF00984">
    <property type="entry name" value="UDPG_MGDP_dh"/>
    <property type="match status" value="1"/>
</dbReference>